<evidence type="ECO:0000313" key="2">
    <source>
        <dbReference type="Proteomes" id="UP000095283"/>
    </source>
</evidence>
<evidence type="ECO:0000313" key="3">
    <source>
        <dbReference type="WBParaSite" id="Hba_01220"/>
    </source>
</evidence>
<dbReference type="AlphaFoldDB" id="A0A1I7W983"/>
<name>A0A1I7W983_HETBA</name>
<evidence type="ECO:0000256" key="1">
    <source>
        <dbReference type="SAM" id="Phobius"/>
    </source>
</evidence>
<accession>A0A1I7W983</accession>
<sequence length="147" mass="17271">MSTFVIIVIVIAFLCITGMFTYLLLYIVMQLLFFEYLFQFSLQLADGNFITFQMKNSRRNVGRDSEQYLLFQNFKIINIFTLFQIRLFHKNYVPALKPILCTATHVDDSVVFLKYEVLLLKSVVMRDQMVFKDLLVVNAIHFSGNEN</sequence>
<protein>
    <submittedName>
        <fullName evidence="3">Transmembrane protein</fullName>
    </submittedName>
</protein>
<dbReference type="Proteomes" id="UP000095283">
    <property type="component" value="Unplaced"/>
</dbReference>
<keyword evidence="2" id="KW-1185">Reference proteome</keyword>
<organism evidence="2 3">
    <name type="scientific">Heterorhabditis bacteriophora</name>
    <name type="common">Entomopathogenic nematode worm</name>
    <dbReference type="NCBI Taxonomy" id="37862"/>
    <lineage>
        <taxon>Eukaryota</taxon>
        <taxon>Metazoa</taxon>
        <taxon>Ecdysozoa</taxon>
        <taxon>Nematoda</taxon>
        <taxon>Chromadorea</taxon>
        <taxon>Rhabditida</taxon>
        <taxon>Rhabditina</taxon>
        <taxon>Rhabditomorpha</taxon>
        <taxon>Strongyloidea</taxon>
        <taxon>Heterorhabditidae</taxon>
        <taxon>Heterorhabditis</taxon>
    </lineage>
</organism>
<keyword evidence="1" id="KW-0812">Transmembrane</keyword>
<proteinExistence type="predicted"/>
<keyword evidence="1" id="KW-0472">Membrane</keyword>
<reference evidence="3" key="1">
    <citation type="submission" date="2016-11" db="UniProtKB">
        <authorList>
            <consortium name="WormBaseParasite"/>
        </authorList>
    </citation>
    <scope>IDENTIFICATION</scope>
</reference>
<keyword evidence="1" id="KW-1133">Transmembrane helix</keyword>
<dbReference type="WBParaSite" id="Hba_01220">
    <property type="protein sequence ID" value="Hba_01220"/>
    <property type="gene ID" value="Hba_01220"/>
</dbReference>
<feature type="transmembrane region" description="Helical" evidence="1">
    <location>
        <begin position="6"/>
        <end position="34"/>
    </location>
</feature>